<keyword evidence="4 6" id="KW-0238">DNA-binding</keyword>
<evidence type="ECO:0000256" key="4">
    <source>
        <dbReference type="ARBA" id="ARBA00023125"/>
    </source>
</evidence>
<dbReference type="InterPro" id="IPR001867">
    <property type="entry name" value="OmpR/PhoB-type_DNA-bd"/>
</dbReference>
<protein>
    <submittedName>
        <fullName evidence="9">Response regulator transcription factor</fullName>
    </submittedName>
</protein>
<accession>A0ABT2I042</accession>
<dbReference type="RefSeq" id="WP_260043044.1">
    <property type="nucleotide sequence ID" value="NZ_JANZXA010000001.1"/>
</dbReference>
<dbReference type="Pfam" id="PF00486">
    <property type="entry name" value="Trans_reg_C"/>
    <property type="match status" value="1"/>
</dbReference>
<dbReference type="PROSITE" id="PS51755">
    <property type="entry name" value="OMPR_PHOB"/>
    <property type="match status" value="1"/>
</dbReference>
<name>A0ABT2I042_9SPHN</name>
<keyword evidence="3" id="KW-0805">Transcription regulation</keyword>
<sequence>MPTGFDLRRCGWLLDDGQEPDTDCVSMIDTQGLDSVAWMKVLAAYSPEVRRFIVVTGIRRAHERATLLQIGFGDAVSDEIDIEELGARVGRTVETTHWLPRQRRFGALELDLLAREAYGHGRPVNLNPREFALLWRLADNPNEAVSKETLIQDVWRMGFVPETNSIAVHMSRLRRKLAFAGLEGIIETASQGGYRLQIANGRDAPLTSMPATMRVSRPAAGRTSGNGRAEPSLSVDLKSQRGLRVY</sequence>
<comment type="caution">
    <text evidence="9">The sequence shown here is derived from an EMBL/GenBank/DDBJ whole genome shotgun (WGS) entry which is preliminary data.</text>
</comment>
<evidence type="ECO:0000256" key="5">
    <source>
        <dbReference type="ARBA" id="ARBA00023163"/>
    </source>
</evidence>
<keyword evidence="10" id="KW-1185">Reference proteome</keyword>
<evidence type="ECO:0000256" key="1">
    <source>
        <dbReference type="ARBA" id="ARBA00022553"/>
    </source>
</evidence>
<evidence type="ECO:0000256" key="2">
    <source>
        <dbReference type="ARBA" id="ARBA00023012"/>
    </source>
</evidence>
<dbReference type="InterPro" id="IPR016032">
    <property type="entry name" value="Sig_transdc_resp-reg_C-effctor"/>
</dbReference>
<dbReference type="InterPro" id="IPR036388">
    <property type="entry name" value="WH-like_DNA-bd_sf"/>
</dbReference>
<keyword evidence="2" id="KW-0902">Two-component regulatory system</keyword>
<evidence type="ECO:0000259" key="8">
    <source>
        <dbReference type="PROSITE" id="PS51755"/>
    </source>
</evidence>
<feature type="region of interest" description="Disordered" evidence="7">
    <location>
        <begin position="215"/>
        <end position="246"/>
    </location>
</feature>
<keyword evidence="1" id="KW-0597">Phosphoprotein</keyword>
<dbReference type="PANTHER" id="PTHR48111:SF1">
    <property type="entry name" value="TWO-COMPONENT RESPONSE REGULATOR ORR33"/>
    <property type="match status" value="1"/>
</dbReference>
<dbReference type="CDD" id="cd00383">
    <property type="entry name" value="trans_reg_C"/>
    <property type="match status" value="1"/>
</dbReference>
<evidence type="ECO:0000313" key="10">
    <source>
        <dbReference type="Proteomes" id="UP001165583"/>
    </source>
</evidence>
<dbReference type="Gene3D" id="1.10.10.10">
    <property type="entry name" value="Winged helix-like DNA-binding domain superfamily/Winged helix DNA-binding domain"/>
    <property type="match status" value="1"/>
</dbReference>
<keyword evidence="5" id="KW-0804">Transcription</keyword>
<dbReference type="Proteomes" id="UP001165583">
    <property type="component" value="Unassembled WGS sequence"/>
</dbReference>
<reference evidence="9" key="1">
    <citation type="submission" date="2022-09" db="EMBL/GenBank/DDBJ databases">
        <title>Novosphingobium sp. Nov., a polycyclic aromatic hydrocarbon-degrading bacterium isolated form mangrove sediments in HongKong.</title>
        <authorList>
            <person name="Hu Z."/>
        </authorList>
    </citation>
    <scope>NUCLEOTIDE SEQUENCE</scope>
    <source>
        <strain evidence="9">HK4-1</strain>
    </source>
</reference>
<evidence type="ECO:0000313" key="9">
    <source>
        <dbReference type="EMBL" id="MCT2397992.1"/>
    </source>
</evidence>
<dbReference type="SMART" id="SM00862">
    <property type="entry name" value="Trans_reg_C"/>
    <property type="match status" value="1"/>
</dbReference>
<evidence type="ECO:0000256" key="6">
    <source>
        <dbReference type="PROSITE-ProRule" id="PRU01091"/>
    </source>
</evidence>
<organism evidence="9 10">
    <name type="scientific">Novosphingobium mangrovi</name>
    <name type="common">ex Huang et al. 2023</name>
    <dbReference type="NCBI Taxonomy" id="2976432"/>
    <lineage>
        <taxon>Bacteria</taxon>
        <taxon>Pseudomonadati</taxon>
        <taxon>Pseudomonadota</taxon>
        <taxon>Alphaproteobacteria</taxon>
        <taxon>Sphingomonadales</taxon>
        <taxon>Sphingomonadaceae</taxon>
        <taxon>Novosphingobium</taxon>
    </lineage>
</organism>
<dbReference type="SUPFAM" id="SSF46894">
    <property type="entry name" value="C-terminal effector domain of the bipartite response regulators"/>
    <property type="match status" value="1"/>
</dbReference>
<feature type="DNA-binding region" description="OmpR/PhoB-type" evidence="6">
    <location>
        <begin position="100"/>
        <end position="198"/>
    </location>
</feature>
<gene>
    <name evidence="9" type="ORF">NZK81_00365</name>
</gene>
<feature type="domain" description="OmpR/PhoB-type" evidence="8">
    <location>
        <begin position="100"/>
        <end position="198"/>
    </location>
</feature>
<dbReference type="PANTHER" id="PTHR48111">
    <property type="entry name" value="REGULATOR OF RPOS"/>
    <property type="match status" value="1"/>
</dbReference>
<dbReference type="InterPro" id="IPR039420">
    <property type="entry name" value="WalR-like"/>
</dbReference>
<proteinExistence type="predicted"/>
<evidence type="ECO:0000256" key="7">
    <source>
        <dbReference type="SAM" id="MobiDB-lite"/>
    </source>
</evidence>
<dbReference type="EMBL" id="JANZXA010000001">
    <property type="protein sequence ID" value="MCT2397992.1"/>
    <property type="molecule type" value="Genomic_DNA"/>
</dbReference>
<evidence type="ECO:0000256" key="3">
    <source>
        <dbReference type="ARBA" id="ARBA00023015"/>
    </source>
</evidence>